<evidence type="ECO:0000313" key="1">
    <source>
        <dbReference type="EMBL" id="MFC3087785.1"/>
    </source>
</evidence>
<reference evidence="2" key="1">
    <citation type="journal article" date="2019" name="Int. J. Syst. Evol. Microbiol.">
        <title>The Global Catalogue of Microorganisms (GCM) 10K type strain sequencing project: providing services to taxonomists for standard genome sequencing and annotation.</title>
        <authorList>
            <consortium name="The Broad Institute Genomics Platform"/>
            <consortium name="The Broad Institute Genome Sequencing Center for Infectious Disease"/>
            <person name="Wu L."/>
            <person name="Ma J."/>
        </authorList>
    </citation>
    <scope>NUCLEOTIDE SEQUENCE [LARGE SCALE GENOMIC DNA]</scope>
    <source>
        <strain evidence="2">KCTC 62102</strain>
    </source>
</reference>
<organism evidence="1 2">
    <name type="scientific">Tabrizicola soli</name>
    <dbReference type="NCBI Taxonomy" id="2185115"/>
    <lineage>
        <taxon>Bacteria</taxon>
        <taxon>Pseudomonadati</taxon>
        <taxon>Pseudomonadota</taxon>
        <taxon>Alphaproteobacteria</taxon>
        <taxon>Rhodobacterales</taxon>
        <taxon>Paracoccaceae</taxon>
        <taxon>Tabrizicola</taxon>
    </lineage>
</organism>
<keyword evidence="2" id="KW-1185">Reference proteome</keyword>
<protein>
    <submittedName>
        <fullName evidence="1">Uncharacterized protein</fullName>
    </submittedName>
</protein>
<dbReference type="Proteomes" id="UP001595445">
    <property type="component" value="Unassembled WGS sequence"/>
</dbReference>
<proteinExistence type="predicted"/>
<name>A0ABV7DYB5_9RHOB</name>
<comment type="caution">
    <text evidence="1">The sequence shown here is derived from an EMBL/GenBank/DDBJ whole genome shotgun (WGS) entry which is preliminary data.</text>
</comment>
<accession>A0ABV7DYB5</accession>
<evidence type="ECO:0000313" key="2">
    <source>
        <dbReference type="Proteomes" id="UP001595445"/>
    </source>
</evidence>
<dbReference type="EMBL" id="JBHRSM010000026">
    <property type="protein sequence ID" value="MFC3087785.1"/>
    <property type="molecule type" value="Genomic_DNA"/>
</dbReference>
<gene>
    <name evidence="1" type="ORF">ACFOD6_17185</name>
</gene>
<sequence length="235" mass="25272">MIARASIFFFLCHPAGAETVSVKEISYAEVAETIPLVLDFERPAQVLGGLLVYPGLAIGERFAGQSLMARQDDMLVWHEVLEDSSPDAPLTALPAPAPGDLVFRHEGHWNSVALHGVGPGGVPGTGTLALSFDPPVCYLAFRSAIDGMSRFGEVNNTILRGKPEGSLNLRFFDVEGRLLANFMRSYNPEGPIAVGYIQSGQAEAMIAGVLLQNLDLGGVAIDDLRFDPLCPYKLF</sequence>
<dbReference type="RefSeq" id="WP_197642128.1">
    <property type="nucleotide sequence ID" value="NZ_JAEACP010000003.1"/>
</dbReference>